<dbReference type="STRING" id="456900.A0A195CJY8"/>
<keyword evidence="5" id="KW-0677">Repeat</keyword>
<evidence type="ECO:0000256" key="5">
    <source>
        <dbReference type="ARBA" id="ARBA00022737"/>
    </source>
</evidence>
<dbReference type="CDD" id="cd00160">
    <property type="entry name" value="RhoGEF"/>
    <property type="match status" value="1"/>
</dbReference>
<name>A0A195CJY8_9HYME</name>
<dbReference type="InterPro" id="IPR036872">
    <property type="entry name" value="CH_dom_sf"/>
</dbReference>
<keyword evidence="19" id="KW-1185">Reference proteome</keyword>
<dbReference type="PROSITE" id="PS50001">
    <property type="entry name" value="SH2"/>
    <property type="match status" value="1"/>
</dbReference>
<dbReference type="Gene3D" id="2.30.29.30">
    <property type="entry name" value="Pleckstrin-homology domain (PH domain)/Phosphotyrosine-binding domain (PTB)"/>
    <property type="match status" value="1"/>
</dbReference>
<reference evidence="18 19" key="1">
    <citation type="submission" date="2016-03" db="EMBL/GenBank/DDBJ databases">
        <title>Cyphomyrmex costatus WGS genome.</title>
        <authorList>
            <person name="Nygaard S."/>
            <person name="Hu H."/>
            <person name="Boomsma J."/>
            <person name="Zhang G."/>
        </authorList>
    </citation>
    <scope>NUCLEOTIDE SEQUENCE [LARGE SCALE GENOMIC DNA]</scope>
    <source>
        <strain evidence="18">MS0001</strain>
        <tissue evidence="18">Whole body</tissue>
    </source>
</reference>
<dbReference type="Gene3D" id="1.20.900.10">
    <property type="entry name" value="Dbl homology (DH) domain"/>
    <property type="match status" value="1"/>
</dbReference>
<evidence type="ECO:0000256" key="11">
    <source>
        <dbReference type="SAM" id="MobiDB-lite"/>
    </source>
</evidence>
<dbReference type="SMART" id="SM00325">
    <property type="entry name" value="RhoGEF"/>
    <property type="match status" value="1"/>
</dbReference>
<evidence type="ECO:0000256" key="2">
    <source>
        <dbReference type="ARBA" id="ARBA00022553"/>
    </source>
</evidence>
<keyword evidence="6" id="KW-0863">Zinc-finger</keyword>
<dbReference type="SMART" id="SM00233">
    <property type="entry name" value="PH"/>
    <property type="match status" value="1"/>
</dbReference>
<dbReference type="Gene3D" id="3.30.60.20">
    <property type="match status" value="1"/>
</dbReference>
<organism evidence="18 19">
    <name type="scientific">Cyphomyrmex costatus</name>
    <dbReference type="NCBI Taxonomy" id="456900"/>
    <lineage>
        <taxon>Eukaryota</taxon>
        <taxon>Metazoa</taxon>
        <taxon>Ecdysozoa</taxon>
        <taxon>Arthropoda</taxon>
        <taxon>Hexapoda</taxon>
        <taxon>Insecta</taxon>
        <taxon>Pterygota</taxon>
        <taxon>Neoptera</taxon>
        <taxon>Endopterygota</taxon>
        <taxon>Hymenoptera</taxon>
        <taxon>Apocrita</taxon>
        <taxon>Aculeata</taxon>
        <taxon>Formicoidea</taxon>
        <taxon>Formicidae</taxon>
        <taxon>Myrmicinae</taxon>
        <taxon>Cyphomyrmex</taxon>
    </lineage>
</organism>
<sequence length="794" mass="91247">MYRTDSVDANKAWHESARWLIRCGALRADHKANWPQATAFDLAYTLRDGVLLCNLLNIVDPGCIDMKDVNQKPQLAQFLCLRNIKVFLSACSNVFSLSDSELFEPSMLFDLSNFHRVLCTLSALSNCPRLRRKGIPGFSVGHGRSQEDIYKDLQSAGAGREDEGRRRRFRRREGDETSGGGDNEDPVGEEDGYGAFCSHAQSEEIYQDLCSLHLPPPPSVAQSSAISGGEKRDYVIQELVETERNYTEVLSNLLRQFVRPLSSLLRPEDSARIFFGIKQLSEIHVGFHSQLRKARNSAAIAQVFLDWREKFLIYGDYCANLTLAQYTLQEACARNEVINQEVIRCEQEANSNKFKLSDILSVPMQRVLKYHLLLDKLVEETPREWLEDFCALTKAREVMVDVAQYINEVKRDSDTLDIIKDIQASIIDWDVPEDAQLKDFGRLLRDGELKVKAHGDQRIKARYAFVFEQVVLICKAGRGDQYCYRETLRLDDYRLEDHIGRRTLGRDSRWSYQWLLVHKQAYTAYTLYARTEEQKQMWIKALQDAMDNVNPAACRNTNHKFKLTTFDTPKSCQRCGKFLKGRIFQGYKCETCRLAVHKQCIAHSGRCMPTPTSPTPPPPLPCERALAAKLWFVGEMGRDAASNKLESRDDGTYMLRVRPTGQPRLKHETNYALSIKAEGAVKHIRVFKRDVDGADLYYLSESRFFKSVVELVEYYERASLSENFEKLDQRLLWPYRRVLAKALFDFHGCERNQLSLRRGCRVVVLSKEGDAKGWWKGKIGDQIGFFPKEYVEEE</sequence>
<feature type="domain" description="SH3" evidence="13">
    <location>
        <begin position="735"/>
        <end position="794"/>
    </location>
</feature>
<protein>
    <submittedName>
        <fullName evidence="18">Protein vav</fullName>
    </submittedName>
</protein>
<dbReference type="InterPro" id="IPR002219">
    <property type="entry name" value="PKC_DAG/PE"/>
</dbReference>
<evidence type="ECO:0000259" key="13">
    <source>
        <dbReference type="PROSITE" id="PS50002"/>
    </source>
</evidence>
<keyword evidence="2" id="KW-0597">Phosphoprotein</keyword>
<dbReference type="Gene3D" id="1.10.418.10">
    <property type="entry name" value="Calponin-like domain"/>
    <property type="match status" value="1"/>
</dbReference>
<dbReference type="SMART" id="SM00109">
    <property type="entry name" value="C1"/>
    <property type="match status" value="1"/>
</dbReference>
<dbReference type="Pfam" id="PF00017">
    <property type="entry name" value="SH2"/>
    <property type="match status" value="1"/>
</dbReference>
<dbReference type="Pfam" id="PF00018">
    <property type="entry name" value="SH3_1"/>
    <property type="match status" value="1"/>
</dbReference>
<dbReference type="InterPro" id="IPR001452">
    <property type="entry name" value="SH3_domain"/>
</dbReference>
<feature type="compositionally biased region" description="Acidic residues" evidence="11">
    <location>
        <begin position="182"/>
        <end position="192"/>
    </location>
</feature>
<dbReference type="Pfam" id="PF00621">
    <property type="entry name" value="RhoGEF"/>
    <property type="match status" value="1"/>
</dbReference>
<dbReference type="InterPro" id="IPR055251">
    <property type="entry name" value="SOS1_NGEF_PH"/>
</dbReference>
<dbReference type="CDD" id="cd09940">
    <property type="entry name" value="SH2_Vav_family"/>
    <property type="match status" value="1"/>
</dbReference>
<dbReference type="SUPFAM" id="SSF50729">
    <property type="entry name" value="PH domain-like"/>
    <property type="match status" value="1"/>
</dbReference>
<evidence type="ECO:0000256" key="3">
    <source>
        <dbReference type="ARBA" id="ARBA00022658"/>
    </source>
</evidence>
<evidence type="ECO:0000256" key="8">
    <source>
        <dbReference type="ARBA" id="ARBA00022999"/>
    </source>
</evidence>
<dbReference type="InterPro" id="IPR000980">
    <property type="entry name" value="SH2"/>
</dbReference>
<dbReference type="CDD" id="cd21201">
    <property type="entry name" value="CH_VAV"/>
    <property type="match status" value="1"/>
</dbReference>
<dbReference type="PANTHER" id="PTHR45818:SF3">
    <property type="entry name" value="PROTEIN VAV"/>
    <property type="match status" value="1"/>
</dbReference>
<dbReference type="Gene3D" id="2.30.30.40">
    <property type="entry name" value="SH3 Domains"/>
    <property type="match status" value="1"/>
</dbReference>
<dbReference type="GO" id="GO:0016477">
    <property type="term" value="P:cell migration"/>
    <property type="evidence" value="ECO:0007669"/>
    <property type="project" value="TreeGrafter"/>
</dbReference>
<gene>
    <name evidence="18" type="ORF">ALC62_08876</name>
</gene>
<dbReference type="InterPro" id="IPR035031">
    <property type="entry name" value="Vav_SH2_invertebrate"/>
</dbReference>
<dbReference type="SUPFAM" id="SSF48065">
    <property type="entry name" value="DBL homology domain (DH-domain)"/>
    <property type="match status" value="1"/>
</dbReference>
<dbReference type="GO" id="GO:0009653">
    <property type="term" value="P:anatomical structure morphogenesis"/>
    <property type="evidence" value="ECO:0007669"/>
    <property type="project" value="UniProtKB-ARBA"/>
</dbReference>
<dbReference type="Pfam" id="PF00307">
    <property type="entry name" value="CH"/>
    <property type="match status" value="1"/>
</dbReference>
<dbReference type="SUPFAM" id="SSF55550">
    <property type="entry name" value="SH2 domain"/>
    <property type="match status" value="1"/>
</dbReference>
<dbReference type="InterPro" id="IPR037832">
    <property type="entry name" value="PH_Vav"/>
</dbReference>
<dbReference type="SMART" id="SM00252">
    <property type="entry name" value="SH2"/>
    <property type="match status" value="1"/>
</dbReference>
<feature type="region of interest" description="Disordered" evidence="11">
    <location>
        <begin position="152"/>
        <end position="193"/>
    </location>
</feature>
<feature type="domain" description="Calponin-homology (CH)" evidence="16">
    <location>
        <begin position="10"/>
        <end position="128"/>
    </location>
</feature>
<evidence type="ECO:0000256" key="10">
    <source>
        <dbReference type="PROSITE-ProRule" id="PRU00192"/>
    </source>
</evidence>
<dbReference type="SMART" id="SM00033">
    <property type="entry name" value="CH"/>
    <property type="match status" value="1"/>
</dbReference>
<evidence type="ECO:0000313" key="18">
    <source>
        <dbReference type="EMBL" id="KYN00384.1"/>
    </source>
</evidence>
<dbReference type="SUPFAM" id="SSF50044">
    <property type="entry name" value="SH3-domain"/>
    <property type="match status" value="1"/>
</dbReference>
<evidence type="ECO:0000256" key="7">
    <source>
        <dbReference type="ARBA" id="ARBA00022833"/>
    </source>
</evidence>
<dbReference type="InterPro" id="IPR001715">
    <property type="entry name" value="CH_dom"/>
</dbReference>
<evidence type="ECO:0000256" key="1">
    <source>
        <dbReference type="ARBA" id="ARBA00022443"/>
    </source>
</evidence>
<evidence type="ECO:0000259" key="17">
    <source>
        <dbReference type="PROSITE" id="PS50081"/>
    </source>
</evidence>
<dbReference type="CDD" id="cd01223">
    <property type="entry name" value="PH_Vav"/>
    <property type="match status" value="1"/>
</dbReference>
<dbReference type="Pfam" id="PF22697">
    <property type="entry name" value="SOS1_NGEF_PH"/>
    <property type="match status" value="1"/>
</dbReference>
<dbReference type="Pfam" id="PF00130">
    <property type="entry name" value="C1_1"/>
    <property type="match status" value="1"/>
</dbReference>
<dbReference type="SUPFAM" id="SSF47576">
    <property type="entry name" value="Calponin-homology domain, CH-domain"/>
    <property type="match status" value="1"/>
</dbReference>
<dbReference type="InterPro" id="IPR036860">
    <property type="entry name" value="SH2_dom_sf"/>
</dbReference>
<dbReference type="GO" id="GO:0005085">
    <property type="term" value="F:guanyl-nucleotide exchange factor activity"/>
    <property type="evidence" value="ECO:0007669"/>
    <property type="project" value="UniProtKB-KW"/>
</dbReference>
<dbReference type="InterPro" id="IPR035899">
    <property type="entry name" value="DBL_dom_sf"/>
</dbReference>
<keyword evidence="1 10" id="KW-0728">SH3 domain</keyword>
<evidence type="ECO:0000256" key="9">
    <source>
        <dbReference type="PROSITE-ProRule" id="PRU00191"/>
    </source>
</evidence>
<evidence type="ECO:0000259" key="14">
    <source>
        <dbReference type="PROSITE" id="PS50003"/>
    </source>
</evidence>
<dbReference type="PRINTS" id="PR00401">
    <property type="entry name" value="SH2DOMAIN"/>
</dbReference>
<feature type="domain" description="DH" evidence="15">
    <location>
        <begin position="231"/>
        <end position="409"/>
    </location>
</feature>
<accession>A0A195CJY8</accession>
<evidence type="ECO:0000259" key="12">
    <source>
        <dbReference type="PROSITE" id="PS50001"/>
    </source>
</evidence>
<dbReference type="InterPro" id="IPR000219">
    <property type="entry name" value="DH_dom"/>
</dbReference>
<dbReference type="AlphaFoldDB" id="A0A195CJY8"/>
<proteinExistence type="predicted"/>
<dbReference type="GO" id="GO:0008270">
    <property type="term" value="F:zinc ion binding"/>
    <property type="evidence" value="ECO:0007669"/>
    <property type="project" value="UniProtKB-KW"/>
</dbReference>
<dbReference type="EMBL" id="KQ977721">
    <property type="protein sequence ID" value="KYN00384.1"/>
    <property type="molecule type" value="Genomic_DNA"/>
</dbReference>
<dbReference type="Gene3D" id="3.30.505.10">
    <property type="entry name" value="SH2 domain"/>
    <property type="match status" value="1"/>
</dbReference>
<dbReference type="PROSITE" id="PS50003">
    <property type="entry name" value="PH_DOMAIN"/>
    <property type="match status" value="1"/>
</dbReference>
<dbReference type="PROSITE" id="PS00479">
    <property type="entry name" value="ZF_DAG_PE_1"/>
    <property type="match status" value="1"/>
</dbReference>
<dbReference type="Proteomes" id="UP000078542">
    <property type="component" value="Unassembled WGS sequence"/>
</dbReference>
<dbReference type="GO" id="GO:0005737">
    <property type="term" value="C:cytoplasm"/>
    <property type="evidence" value="ECO:0007669"/>
    <property type="project" value="TreeGrafter"/>
</dbReference>
<dbReference type="PROSITE" id="PS50081">
    <property type="entry name" value="ZF_DAG_PE_2"/>
    <property type="match status" value="1"/>
</dbReference>
<dbReference type="InterPro" id="IPR036028">
    <property type="entry name" value="SH3-like_dom_sf"/>
</dbReference>
<evidence type="ECO:0000259" key="16">
    <source>
        <dbReference type="PROSITE" id="PS50021"/>
    </source>
</evidence>
<feature type="domain" description="SH2" evidence="12">
    <location>
        <begin position="631"/>
        <end position="735"/>
    </location>
</feature>
<feature type="domain" description="Phorbol-ester/DAG-type" evidence="17">
    <location>
        <begin position="558"/>
        <end position="607"/>
    </location>
</feature>
<keyword evidence="7" id="KW-0862">Zinc</keyword>
<dbReference type="CDD" id="cd20810">
    <property type="entry name" value="C1_VAV"/>
    <property type="match status" value="1"/>
</dbReference>
<dbReference type="PROSITE" id="PS50002">
    <property type="entry name" value="SH3"/>
    <property type="match status" value="1"/>
</dbReference>
<evidence type="ECO:0000313" key="19">
    <source>
        <dbReference type="Proteomes" id="UP000078542"/>
    </source>
</evidence>
<dbReference type="PROSITE" id="PS50021">
    <property type="entry name" value="CH"/>
    <property type="match status" value="1"/>
</dbReference>
<dbReference type="PANTHER" id="PTHR45818">
    <property type="entry name" value="PROTEIN VAV"/>
    <property type="match status" value="1"/>
</dbReference>
<dbReference type="PROSITE" id="PS50010">
    <property type="entry name" value="DH_2"/>
    <property type="match status" value="1"/>
</dbReference>
<dbReference type="InterPro" id="IPR011993">
    <property type="entry name" value="PH-like_dom_sf"/>
</dbReference>
<evidence type="ECO:0000259" key="15">
    <source>
        <dbReference type="PROSITE" id="PS50010"/>
    </source>
</evidence>
<feature type="domain" description="PH" evidence="14">
    <location>
        <begin position="442"/>
        <end position="547"/>
    </location>
</feature>
<evidence type="ECO:0000256" key="6">
    <source>
        <dbReference type="ARBA" id="ARBA00022771"/>
    </source>
</evidence>
<dbReference type="SMART" id="SM00326">
    <property type="entry name" value="SH3"/>
    <property type="match status" value="1"/>
</dbReference>
<evidence type="ECO:0000256" key="4">
    <source>
        <dbReference type="ARBA" id="ARBA00022723"/>
    </source>
</evidence>
<dbReference type="GO" id="GO:0048468">
    <property type="term" value="P:cell development"/>
    <property type="evidence" value="ECO:0007669"/>
    <property type="project" value="UniProtKB-ARBA"/>
</dbReference>
<dbReference type="InterPro" id="IPR001849">
    <property type="entry name" value="PH_domain"/>
</dbReference>
<keyword evidence="4" id="KW-0479">Metal-binding</keyword>
<keyword evidence="8 9" id="KW-0727">SH2 domain</keyword>
<keyword evidence="3" id="KW-0344">Guanine-nucleotide releasing factor</keyword>